<comment type="caution">
    <text evidence="3">The sequence shown here is derived from an EMBL/GenBank/DDBJ whole genome shotgun (WGS) entry which is preliminary data.</text>
</comment>
<dbReference type="PROSITE" id="PS50106">
    <property type="entry name" value="PDZ"/>
    <property type="match status" value="2"/>
</dbReference>
<dbReference type="CDD" id="cd06672">
    <property type="entry name" value="PDZ8_MUPP1-PDZ7_PATJ-PDZ2_INAD-like"/>
    <property type="match status" value="1"/>
</dbReference>
<evidence type="ECO:0000256" key="1">
    <source>
        <dbReference type="SAM" id="MobiDB-lite"/>
    </source>
</evidence>
<feature type="compositionally biased region" description="Basic and acidic residues" evidence="1">
    <location>
        <begin position="633"/>
        <end position="673"/>
    </location>
</feature>
<gene>
    <name evidence="3" type="ORF">DCHRY22_LOCUS8554</name>
</gene>
<dbReference type="Proteomes" id="UP000789524">
    <property type="component" value="Unassembled WGS sequence"/>
</dbReference>
<dbReference type="CDD" id="cd06671">
    <property type="entry name" value="PDZ7_MUPP1-PD6_PATJ-like"/>
    <property type="match status" value="1"/>
</dbReference>
<feature type="region of interest" description="Disordered" evidence="1">
    <location>
        <begin position="469"/>
        <end position="488"/>
    </location>
</feature>
<feature type="region of interest" description="Disordered" evidence="1">
    <location>
        <begin position="596"/>
        <end position="722"/>
    </location>
</feature>
<dbReference type="OrthoDB" id="7381104at2759"/>
<protein>
    <submittedName>
        <fullName evidence="3">(African queen) hypothetical protein</fullName>
    </submittedName>
</protein>
<sequence>MDSFHECLQEYGEGLEVVQICLEPEDESAKYEDLSALADISYEDCKKDTIRDDNIIIEIKDNTQVNGVIEMKSSKSDGSLDDQDDDMTITDDTLNTPRELTMRSKSEDRKNIDRGRGLSKQQSKDLSTSDEMVFAVTPTGLERISFEKYWKDIDVSKTKTQNDDSWKECPNSPSDDTSFYDATMRISVQEQNNSLLYIDHEIDGYETCLDDDSSSVKCTDSSYKINGDSEIKELYKHDKIHFNNKDNDVCAKTKQDQITANTLDDVSSYEHPYIEEHIIKQMKSLRIEPLSIHINNKKIKKKSPKPSKSERRVIEYYNDQDECLKEIRQKKLEEELKKNKEDHHRSEYKIAEKKMHLKKQLPSEESTDVEPYVSGCHKCFLENYAYEITKAYIKEASTCKYCEVIRDMLEGPKVMPNRRMSAPALFNLESIDSDTDDEDLLAVPIVKDRRKSTGPLKFPVASRRSSYAPPAMTVTVSPERREGSTQRWGAPRRVTLKRRPGAPLGVSIVGGKVDIISKQNGESGGEEKAIFGIFIKNVVPNSPAALCGELQTGDRILEVDGVCVRTAQHERAVELIKAARDVVVLTVQSLLTWNTDSSDVEASPATSPPKPVKKAPAPKPPQHEIKITVTEPDMERKQSKEENKEEKGKENEKENEKQTEKVNGEVQQKKVYSDSESSDEEDERELQGRTYSDKGVEIDRASAGAIKRSREEKEADPEEEDDFGYTTIQIGKLTHPCAECARRAARARASLRDLEPCSDRVMETISEDAEAELELDKIKKKYGSLGDSVVVVKLERTPKAGLGLSLAGHRDRSRMAVFICGLNPAGAAAKSSPPIKVGDEILEVNGIVLHGRCHLNASAIIKGLVGPVFKIILLRRKSALEDVAVKPLTQFPVALDEEIRYRANLSWSSWNNLWYWATATGPSSFTDDNFIPQHQTFSLFFGMSSSALSVWYSRYACTTAKSEA</sequence>
<feature type="region of interest" description="Disordered" evidence="1">
    <location>
        <begin position="73"/>
        <end position="129"/>
    </location>
</feature>
<dbReference type="InterPro" id="IPR036034">
    <property type="entry name" value="PDZ_sf"/>
</dbReference>
<dbReference type="AlphaFoldDB" id="A0A8J2R054"/>
<feature type="compositionally biased region" description="Acidic residues" evidence="1">
    <location>
        <begin position="79"/>
        <end position="89"/>
    </location>
</feature>
<evidence type="ECO:0000313" key="4">
    <source>
        <dbReference type="Proteomes" id="UP000789524"/>
    </source>
</evidence>
<accession>A0A8J2R054</accession>
<keyword evidence="4" id="KW-1185">Reference proteome</keyword>
<reference evidence="3" key="1">
    <citation type="submission" date="2021-09" db="EMBL/GenBank/DDBJ databases">
        <authorList>
            <person name="Martin H S."/>
        </authorList>
    </citation>
    <scope>NUCLEOTIDE SEQUENCE</scope>
</reference>
<feature type="compositionally biased region" description="Polar residues" evidence="1">
    <location>
        <begin position="119"/>
        <end position="129"/>
    </location>
</feature>
<evidence type="ECO:0000259" key="2">
    <source>
        <dbReference type="PROSITE" id="PS50106"/>
    </source>
</evidence>
<dbReference type="InterPro" id="IPR001478">
    <property type="entry name" value="PDZ"/>
</dbReference>
<name>A0A8J2R054_9NEOP</name>
<evidence type="ECO:0000313" key="3">
    <source>
        <dbReference type="EMBL" id="CAG9568712.1"/>
    </source>
</evidence>
<feature type="compositionally biased region" description="Basic and acidic residues" evidence="1">
    <location>
        <begin position="100"/>
        <end position="116"/>
    </location>
</feature>
<feature type="compositionally biased region" description="Basic and acidic residues" evidence="1">
    <location>
        <begin position="685"/>
        <end position="700"/>
    </location>
</feature>
<dbReference type="Pfam" id="PF00595">
    <property type="entry name" value="PDZ"/>
    <property type="match status" value="2"/>
</dbReference>
<dbReference type="Gene3D" id="2.30.42.10">
    <property type="match status" value="2"/>
</dbReference>
<dbReference type="EMBL" id="CAKASE010000061">
    <property type="protein sequence ID" value="CAG9568712.1"/>
    <property type="molecule type" value="Genomic_DNA"/>
</dbReference>
<dbReference type="SMART" id="SM00228">
    <property type="entry name" value="PDZ"/>
    <property type="match status" value="2"/>
</dbReference>
<dbReference type="InterPro" id="IPR051342">
    <property type="entry name" value="PDZ_scaffold"/>
</dbReference>
<proteinExistence type="predicted"/>
<dbReference type="SUPFAM" id="SSF50156">
    <property type="entry name" value="PDZ domain-like"/>
    <property type="match status" value="2"/>
</dbReference>
<organism evidence="3 4">
    <name type="scientific">Danaus chrysippus</name>
    <name type="common">African queen</name>
    <dbReference type="NCBI Taxonomy" id="151541"/>
    <lineage>
        <taxon>Eukaryota</taxon>
        <taxon>Metazoa</taxon>
        <taxon>Ecdysozoa</taxon>
        <taxon>Arthropoda</taxon>
        <taxon>Hexapoda</taxon>
        <taxon>Insecta</taxon>
        <taxon>Pterygota</taxon>
        <taxon>Neoptera</taxon>
        <taxon>Endopterygota</taxon>
        <taxon>Lepidoptera</taxon>
        <taxon>Glossata</taxon>
        <taxon>Ditrysia</taxon>
        <taxon>Papilionoidea</taxon>
        <taxon>Nymphalidae</taxon>
        <taxon>Danainae</taxon>
        <taxon>Danaini</taxon>
        <taxon>Danaina</taxon>
        <taxon>Danaus</taxon>
        <taxon>Anosia</taxon>
    </lineage>
</organism>
<feature type="domain" description="PDZ" evidence="2">
    <location>
        <begin position="493"/>
        <end position="591"/>
    </location>
</feature>
<dbReference type="PANTHER" id="PTHR19964">
    <property type="entry name" value="MULTIPLE PDZ DOMAIN PROTEIN"/>
    <property type="match status" value="1"/>
</dbReference>
<feature type="domain" description="PDZ" evidence="2">
    <location>
        <begin position="791"/>
        <end position="862"/>
    </location>
</feature>
<dbReference type="PANTHER" id="PTHR19964:SF89">
    <property type="entry name" value="INACTIVATION-NO-AFTER-POTENTIAL D PROTEIN-LIKE PROTEIN"/>
    <property type="match status" value="1"/>
</dbReference>